<feature type="binding site" evidence="12">
    <location>
        <position position="643"/>
    </location>
    <ligand>
        <name>Zn(2+)</name>
        <dbReference type="ChEBI" id="CHEBI:29105"/>
        <label>1</label>
        <note>catalytic</note>
    </ligand>
</feature>
<organism evidence="16 17">
    <name type="scientific">Candidatus Desulfovibrio kirbyi</name>
    <dbReference type="NCBI Taxonomy" id="2696086"/>
    <lineage>
        <taxon>Bacteria</taxon>
        <taxon>Pseudomonadati</taxon>
        <taxon>Thermodesulfobacteriota</taxon>
        <taxon>Desulfovibrionia</taxon>
        <taxon>Desulfovibrionales</taxon>
        <taxon>Desulfovibrionaceae</taxon>
        <taxon>Desulfovibrio</taxon>
    </lineage>
</organism>
<proteinExistence type="inferred from homology"/>
<dbReference type="InterPro" id="IPR002629">
    <property type="entry name" value="Met_Synth_C/arc"/>
</dbReference>
<dbReference type="FunFam" id="3.20.20.210:FF:000002">
    <property type="entry name" value="5-methyltetrahydropteroyltriglutamate--homocysteine methyltransferase"/>
    <property type="match status" value="1"/>
</dbReference>
<name>A0A6L2R6D5_9BACT</name>
<evidence type="ECO:0000256" key="7">
    <source>
        <dbReference type="ARBA" id="ARBA00022723"/>
    </source>
</evidence>
<reference evidence="16 17" key="1">
    <citation type="journal article" date="2020" name="ISME J.">
        <title>Parallel Reductive Genome Evolution in Desulfovibrio Ectosymbionts Independently Acquired by Trichonympha Protists in the Termite Gut.</title>
        <authorList>
            <person name="Takeuchi M."/>
            <person name="Kuwahara H."/>
            <person name="Murakami T."/>
            <person name="Takahashi K."/>
            <person name="Kajitani R."/>
            <person name="Toyoda A."/>
            <person name="Itoh T."/>
            <person name="Ohkuma M."/>
            <person name="Hongoh Y."/>
        </authorList>
    </citation>
    <scope>NUCLEOTIDE SEQUENCE [LARGE SCALE GENOMIC DNA]</scope>
    <source>
        <strain evidence="16">ZnDsv-02</strain>
    </source>
</reference>
<dbReference type="InterPro" id="IPR038071">
    <property type="entry name" value="UROD/MetE-like_sf"/>
</dbReference>
<feature type="binding site" evidence="10">
    <location>
        <position position="641"/>
    </location>
    <ligand>
        <name>Zn(2+)</name>
        <dbReference type="ChEBI" id="CHEBI:29105"/>
        <note>catalytic</note>
    </ligand>
</feature>
<feature type="active site" description="Proton donor" evidence="10 13">
    <location>
        <position position="694"/>
    </location>
</feature>
<sequence>MQTHILGFPRIGKKRELKQALESFWNGDLSAQALTETSKELKKKHWHIQKSAGLDYVTTGDFSLYDQMLDTTLMLGVIPQRFQGCNKDSPLELYFSLARGHAGRNIAALEMTKWFDTNYHYLVPEIEANGSWMAGTHPVVEDTLLARKLGFLPKPALIGPFTWLTLAKAQKGEHKWSRLNSVANVYANLLSTLSNHCGCIQIDEPVLCTELLPEEARKQFQEVYASLNVACGVTKLMLATYFGPLAQNIKIAASSGCSLLHVDMVRGKGQLEAILSSLPKDMSLSLGVVDGRNIWKTDYSKAVPLIRRAVSALGRERVLLASSCSLLHCPVDVTEETALPEHIKSRMAFAVQKCYELTELCEIAERGNAIALAENVAMLQRTAAHPDICVSAVRKRASSVTPAMFKRHSTYQKRRTAQNWLHLPVLPTTTIGSFPQTETIRKTRLSYKRGEIQETDYIAAIRREIRDCIEKQEKLNLDVLVHGEAERNDMVEYFGQQLGGFCFTQNGWVQSYGSRCVKPPVIYGDVYRKAPMTVDWICYAQSLTQKPVKGMLTGPVTILCWSFVRDDIERSEVCKQIALAIRDEVQELEKAGVRIIQIDEAALREGMPLTAAEAEAYLQWAVEAFRLSSSGVEDATQIHTHMCYSEFNVILSSIAQMDADVISIESSRSGMELLDAFTDFHYPRAVGPGVYDIHSPRIPSVEEIAELLHKALRHIPKEQLWVNPDCGLKTRQWKEAYTALENMVTAAKKVRLTLGTTS</sequence>
<evidence type="ECO:0000256" key="5">
    <source>
        <dbReference type="ARBA" id="ARBA00022605"/>
    </source>
</evidence>
<evidence type="ECO:0000256" key="6">
    <source>
        <dbReference type="ARBA" id="ARBA00022679"/>
    </source>
</evidence>
<evidence type="ECO:0000259" key="14">
    <source>
        <dbReference type="Pfam" id="PF01717"/>
    </source>
</evidence>
<evidence type="ECO:0000256" key="9">
    <source>
        <dbReference type="ARBA" id="ARBA00023167"/>
    </source>
</evidence>
<dbReference type="Pfam" id="PF01717">
    <property type="entry name" value="Meth_synt_2"/>
    <property type="match status" value="1"/>
</dbReference>
<dbReference type="InterPro" id="IPR013215">
    <property type="entry name" value="Cbl-indep_Met_Synth_N"/>
</dbReference>
<dbReference type="CDD" id="cd03311">
    <property type="entry name" value="CIMS_C_terminal_like"/>
    <property type="match status" value="1"/>
</dbReference>
<comment type="pathway">
    <text evidence="2 10">Amino-acid biosynthesis; L-methionine biosynthesis via de novo pathway; L-methionine from L-homocysteine (MetE route): step 1/1.</text>
</comment>
<keyword evidence="6 10" id="KW-0808">Transferase</keyword>
<dbReference type="Gene3D" id="3.20.20.210">
    <property type="match status" value="2"/>
</dbReference>
<feature type="binding site" evidence="10">
    <location>
        <position position="726"/>
    </location>
    <ligand>
        <name>Zn(2+)</name>
        <dbReference type="ChEBI" id="CHEBI:29105"/>
        <note>catalytic</note>
    </ligand>
</feature>
<dbReference type="Pfam" id="PF08267">
    <property type="entry name" value="Meth_synt_1"/>
    <property type="match status" value="1"/>
</dbReference>
<feature type="binding site" evidence="10">
    <location>
        <position position="113"/>
    </location>
    <ligand>
        <name>5-methyltetrahydropteroyltri-L-glutamate</name>
        <dbReference type="ChEBI" id="CHEBI:58207"/>
    </ligand>
</feature>
<feature type="binding site" evidence="10 11">
    <location>
        <begin position="515"/>
        <end position="516"/>
    </location>
    <ligand>
        <name>5-methyltetrahydropteroyltri-L-glutamate</name>
        <dbReference type="ChEBI" id="CHEBI:58207"/>
    </ligand>
</feature>
<dbReference type="HAMAP" id="MF_00172">
    <property type="entry name" value="Meth_synth"/>
    <property type="match status" value="1"/>
</dbReference>
<dbReference type="GO" id="GO:0032259">
    <property type="term" value="P:methylation"/>
    <property type="evidence" value="ECO:0007669"/>
    <property type="project" value="UniProtKB-KW"/>
</dbReference>
<keyword evidence="5 10" id="KW-0028">Amino-acid biosynthesis</keyword>
<evidence type="ECO:0000259" key="15">
    <source>
        <dbReference type="Pfam" id="PF08267"/>
    </source>
</evidence>
<feature type="binding site" evidence="10 11">
    <location>
        <position position="599"/>
    </location>
    <ligand>
        <name>L-methionine</name>
        <dbReference type="ChEBI" id="CHEBI:57844"/>
    </ligand>
</feature>
<dbReference type="CDD" id="cd03312">
    <property type="entry name" value="CIMS_N_terminal_like"/>
    <property type="match status" value="1"/>
</dbReference>
<dbReference type="PIRSF" id="PIRSF000382">
    <property type="entry name" value="MeTrfase_B12_ind"/>
    <property type="match status" value="1"/>
</dbReference>
<comment type="catalytic activity">
    <reaction evidence="10">
        <text>5-methyltetrahydropteroyltri-L-glutamate + L-homocysteine = tetrahydropteroyltri-L-glutamate + L-methionine</text>
        <dbReference type="Rhea" id="RHEA:21196"/>
        <dbReference type="ChEBI" id="CHEBI:57844"/>
        <dbReference type="ChEBI" id="CHEBI:58140"/>
        <dbReference type="ChEBI" id="CHEBI:58199"/>
        <dbReference type="ChEBI" id="CHEBI:58207"/>
        <dbReference type="EC" id="2.1.1.14"/>
    </reaction>
</comment>
<feature type="binding site" evidence="10">
    <location>
        <position position="665"/>
    </location>
    <ligand>
        <name>Zn(2+)</name>
        <dbReference type="ChEBI" id="CHEBI:29105"/>
        <note>catalytic</note>
    </ligand>
</feature>
<feature type="domain" description="Cobalamin-independent methionine synthase MetE N-terminal" evidence="15">
    <location>
        <begin position="3"/>
        <end position="309"/>
    </location>
</feature>
<dbReference type="SUPFAM" id="SSF51726">
    <property type="entry name" value="UROD/MetE-like"/>
    <property type="match status" value="2"/>
</dbReference>
<dbReference type="UniPathway" id="UPA00051">
    <property type="reaction ID" value="UER00082"/>
</dbReference>
<keyword evidence="8 10" id="KW-0862">Zinc</keyword>
<gene>
    <name evidence="10 16" type="primary">metE</name>
    <name evidence="16" type="ORF">ZNDK_0919</name>
</gene>
<feature type="binding site" evidence="10">
    <location>
        <position position="643"/>
    </location>
    <ligand>
        <name>Zn(2+)</name>
        <dbReference type="ChEBI" id="CHEBI:29105"/>
        <note>catalytic</note>
    </ligand>
</feature>
<protein>
    <recommendedName>
        <fullName evidence="10">5-methyltetrahydropteroyltriglutamate--homocysteine methyltransferase</fullName>
        <ecNumber evidence="10">2.1.1.14</ecNumber>
    </recommendedName>
    <alternativeName>
        <fullName evidence="10">Cobalamin-independent methionine synthase</fullName>
    </alternativeName>
    <alternativeName>
        <fullName evidence="10">Methionine synthase, vitamin-B12 independent isozyme</fullName>
    </alternativeName>
</protein>
<dbReference type="AlphaFoldDB" id="A0A6L2R6D5"/>
<feature type="binding site" evidence="12">
    <location>
        <position position="726"/>
    </location>
    <ligand>
        <name>Zn(2+)</name>
        <dbReference type="ChEBI" id="CHEBI:29105"/>
        <label>1</label>
        <note>catalytic</note>
    </ligand>
</feature>
<feature type="binding site" evidence="10 11">
    <location>
        <position position="484"/>
    </location>
    <ligand>
        <name>L-methionine</name>
        <dbReference type="ChEBI" id="CHEBI:57844"/>
    </ligand>
</feature>
<feature type="domain" description="Cobalamin-independent methionine synthase MetE C-terminal/archaeal" evidence="14">
    <location>
        <begin position="426"/>
        <end position="748"/>
    </location>
</feature>
<dbReference type="EMBL" id="BLLL01000010">
    <property type="protein sequence ID" value="GFH63148.1"/>
    <property type="molecule type" value="Genomic_DNA"/>
</dbReference>
<feature type="binding site" evidence="10 11">
    <location>
        <position position="599"/>
    </location>
    <ligand>
        <name>L-homocysteine</name>
        <dbReference type="ChEBI" id="CHEBI:58199"/>
    </ligand>
</feature>
<dbReference type="GO" id="GO:0009086">
    <property type="term" value="P:methionine biosynthetic process"/>
    <property type="evidence" value="ECO:0007669"/>
    <property type="project" value="UniProtKB-UniRule"/>
</dbReference>
<evidence type="ECO:0000256" key="10">
    <source>
        <dbReference type="HAMAP-Rule" id="MF_00172"/>
    </source>
</evidence>
<comment type="cofactor">
    <cofactor evidence="10">
        <name>Zn(2+)</name>
        <dbReference type="ChEBI" id="CHEBI:29105"/>
    </cofactor>
    <text evidence="10">Binds 1 zinc ion per subunit.</text>
</comment>
<dbReference type="NCBIfam" id="NF003556">
    <property type="entry name" value="PRK05222.1"/>
    <property type="match status" value="1"/>
</dbReference>
<keyword evidence="4 10" id="KW-0489">Methyltransferase</keyword>
<keyword evidence="10" id="KW-0677">Repeat</keyword>
<evidence type="ECO:0000256" key="13">
    <source>
        <dbReference type="PIRSR" id="PIRSR000382-3"/>
    </source>
</evidence>
<evidence type="ECO:0000256" key="12">
    <source>
        <dbReference type="PIRSR" id="PIRSR000382-2"/>
    </source>
</evidence>
<dbReference type="Proteomes" id="UP000505077">
    <property type="component" value="Unassembled WGS sequence"/>
</dbReference>
<feature type="binding site" evidence="10">
    <location>
        <position position="484"/>
    </location>
    <ligand>
        <name>L-homocysteine</name>
        <dbReference type="ChEBI" id="CHEBI:58199"/>
    </ligand>
</feature>
<accession>A0A6L2R6D5</accession>
<comment type="caution">
    <text evidence="16">The sequence shown here is derived from an EMBL/GenBank/DDBJ whole genome shotgun (WGS) entry which is preliminary data.</text>
</comment>
<feature type="binding site" evidence="11">
    <location>
        <position position="118"/>
    </location>
    <ligand>
        <name>5-methyltetrahydropteroyltri-L-glutamate</name>
        <dbReference type="ChEBI" id="CHEBI:58207"/>
    </ligand>
</feature>
<feature type="binding site" evidence="12">
    <location>
        <position position="641"/>
    </location>
    <ligand>
        <name>Zn(2+)</name>
        <dbReference type="ChEBI" id="CHEBI:29105"/>
        <label>1</label>
        <note>catalytic</note>
    </ligand>
</feature>
<feature type="binding site" evidence="10 11">
    <location>
        <begin position="431"/>
        <end position="433"/>
    </location>
    <ligand>
        <name>L-homocysteine</name>
        <dbReference type="ChEBI" id="CHEBI:58199"/>
    </ligand>
</feature>
<evidence type="ECO:0000256" key="8">
    <source>
        <dbReference type="ARBA" id="ARBA00022833"/>
    </source>
</evidence>
<evidence type="ECO:0000256" key="2">
    <source>
        <dbReference type="ARBA" id="ARBA00004681"/>
    </source>
</evidence>
<dbReference type="NCBIfam" id="TIGR01371">
    <property type="entry name" value="met_syn_B12ind"/>
    <property type="match status" value="1"/>
</dbReference>
<feature type="binding site" evidence="10">
    <location>
        <begin position="15"/>
        <end position="18"/>
    </location>
    <ligand>
        <name>5-methyltetrahydropteroyltri-L-glutamate</name>
        <dbReference type="ChEBI" id="CHEBI:58207"/>
    </ligand>
</feature>
<feature type="binding site" evidence="10">
    <location>
        <position position="605"/>
    </location>
    <ligand>
        <name>5-methyltetrahydropteroyltri-L-glutamate</name>
        <dbReference type="ChEBI" id="CHEBI:58207"/>
    </ligand>
</feature>
<dbReference type="EC" id="2.1.1.14" evidence="10"/>
<evidence type="ECO:0000256" key="11">
    <source>
        <dbReference type="PIRSR" id="PIRSR000382-1"/>
    </source>
</evidence>
<feature type="binding site" evidence="12">
    <location>
        <position position="665"/>
    </location>
    <ligand>
        <name>Zn(2+)</name>
        <dbReference type="ChEBI" id="CHEBI:29105"/>
        <label>1</label>
        <note>catalytic</note>
    </ligand>
</feature>
<evidence type="ECO:0000256" key="4">
    <source>
        <dbReference type="ARBA" id="ARBA00022603"/>
    </source>
</evidence>
<evidence type="ECO:0000256" key="1">
    <source>
        <dbReference type="ARBA" id="ARBA00002777"/>
    </source>
</evidence>
<feature type="binding site" evidence="11">
    <location>
        <position position="18"/>
    </location>
    <ligand>
        <name>5-methyltetrahydropteroyltri-L-glutamate</name>
        <dbReference type="ChEBI" id="CHEBI:58207"/>
    </ligand>
</feature>
<evidence type="ECO:0000256" key="3">
    <source>
        <dbReference type="ARBA" id="ARBA00009553"/>
    </source>
</evidence>
<feature type="binding site" evidence="10 11">
    <location>
        <position position="561"/>
    </location>
    <ligand>
        <name>5-methyltetrahydropteroyltri-L-glutamate</name>
        <dbReference type="ChEBI" id="CHEBI:58207"/>
    </ligand>
</feature>
<feature type="binding site" evidence="10 11">
    <location>
        <begin position="431"/>
        <end position="433"/>
    </location>
    <ligand>
        <name>L-methionine</name>
        <dbReference type="ChEBI" id="CHEBI:57844"/>
    </ligand>
</feature>
<evidence type="ECO:0000313" key="16">
    <source>
        <dbReference type="EMBL" id="GFH63148.1"/>
    </source>
</evidence>
<evidence type="ECO:0000313" key="17">
    <source>
        <dbReference type="Proteomes" id="UP000505077"/>
    </source>
</evidence>
<dbReference type="PANTHER" id="PTHR30519">
    <property type="entry name" value="5-METHYLTETRAHYDROPTEROYLTRIGLUTAMATE--HOMOCYSTEINE METHYLTRANSFERASE"/>
    <property type="match status" value="1"/>
</dbReference>
<keyword evidence="9 10" id="KW-0486">Methionine biosynthesis</keyword>
<dbReference type="InterPro" id="IPR006276">
    <property type="entry name" value="Cobalamin-indep_Met_synthase"/>
</dbReference>
<dbReference type="GO" id="GO:0008270">
    <property type="term" value="F:zinc ion binding"/>
    <property type="evidence" value="ECO:0007669"/>
    <property type="project" value="InterPro"/>
</dbReference>
<comment type="similarity">
    <text evidence="3 10">Belongs to the vitamin-B12 independent methionine synthase family.</text>
</comment>
<comment type="function">
    <text evidence="1 10">Catalyzes the transfer of a methyl group from 5-methyltetrahydrofolate to homocysteine resulting in methionine formation.</text>
</comment>
<keyword evidence="7 10" id="KW-0479">Metal-binding</keyword>
<dbReference type="GO" id="GO:0003871">
    <property type="term" value="F:5-methyltetrahydropteroyltriglutamate-homocysteine S-methyltransferase activity"/>
    <property type="evidence" value="ECO:0007669"/>
    <property type="project" value="UniProtKB-UniRule"/>
</dbReference>
<comment type="cofactor">
    <cofactor evidence="12">
        <name>Zn(2+)</name>
        <dbReference type="ChEBI" id="CHEBI:29105"/>
    </cofactor>
    <text evidence="12">Binds 2 Zn(2+) ions per subunit.</text>
</comment>